<reference evidence="2" key="1">
    <citation type="journal article" date="2023" name="G3 (Bethesda)">
        <title>A reference genome for the long-term kleptoplast-retaining sea slug Elysia crispata morphotype clarki.</title>
        <authorList>
            <person name="Eastman K.E."/>
            <person name="Pendleton A.L."/>
            <person name="Shaikh M.A."/>
            <person name="Suttiyut T."/>
            <person name="Ogas R."/>
            <person name="Tomko P."/>
            <person name="Gavelis G."/>
            <person name="Widhalm J.R."/>
            <person name="Wisecaver J.H."/>
        </authorList>
    </citation>
    <scope>NUCLEOTIDE SEQUENCE</scope>
    <source>
        <strain evidence="2">ECLA1</strain>
    </source>
</reference>
<protein>
    <recommendedName>
        <fullName evidence="4">Secreted protein</fullName>
    </recommendedName>
</protein>
<keyword evidence="3" id="KW-1185">Reference proteome</keyword>
<name>A0AAE1DNF3_9GAST</name>
<evidence type="ECO:0000313" key="3">
    <source>
        <dbReference type="Proteomes" id="UP001283361"/>
    </source>
</evidence>
<proteinExistence type="predicted"/>
<keyword evidence="1" id="KW-0732">Signal</keyword>
<dbReference type="AlphaFoldDB" id="A0AAE1DNF3"/>
<sequence length="80" mass="9031">MYRVTTLSWWLTSVTDLQVAVCSMHSHGLIRKQSRGISKNQELSSWSEDSKGIVKSSRLGAYYTLQFSSLCHGTDFQGFP</sequence>
<evidence type="ECO:0000256" key="1">
    <source>
        <dbReference type="SAM" id="SignalP"/>
    </source>
</evidence>
<accession>A0AAE1DNF3</accession>
<feature type="signal peptide" evidence="1">
    <location>
        <begin position="1"/>
        <end position="22"/>
    </location>
</feature>
<dbReference type="Proteomes" id="UP001283361">
    <property type="component" value="Unassembled WGS sequence"/>
</dbReference>
<comment type="caution">
    <text evidence="2">The sequence shown here is derived from an EMBL/GenBank/DDBJ whole genome shotgun (WGS) entry which is preliminary data.</text>
</comment>
<evidence type="ECO:0000313" key="2">
    <source>
        <dbReference type="EMBL" id="KAK3776295.1"/>
    </source>
</evidence>
<gene>
    <name evidence="2" type="ORF">RRG08_039883</name>
</gene>
<dbReference type="EMBL" id="JAWDGP010003233">
    <property type="protein sequence ID" value="KAK3776295.1"/>
    <property type="molecule type" value="Genomic_DNA"/>
</dbReference>
<evidence type="ECO:0008006" key="4">
    <source>
        <dbReference type="Google" id="ProtNLM"/>
    </source>
</evidence>
<organism evidence="2 3">
    <name type="scientific">Elysia crispata</name>
    <name type="common">lettuce slug</name>
    <dbReference type="NCBI Taxonomy" id="231223"/>
    <lineage>
        <taxon>Eukaryota</taxon>
        <taxon>Metazoa</taxon>
        <taxon>Spiralia</taxon>
        <taxon>Lophotrochozoa</taxon>
        <taxon>Mollusca</taxon>
        <taxon>Gastropoda</taxon>
        <taxon>Heterobranchia</taxon>
        <taxon>Euthyneura</taxon>
        <taxon>Panpulmonata</taxon>
        <taxon>Sacoglossa</taxon>
        <taxon>Placobranchoidea</taxon>
        <taxon>Plakobranchidae</taxon>
        <taxon>Elysia</taxon>
    </lineage>
</organism>
<feature type="chain" id="PRO_5042265600" description="Secreted protein" evidence="1">
    <location>
        <begin position="23"/>
        <end position="80"/>
    </location>
</feature>